<organism evidence="1 2">
    <name type="scientific">Cohnella thailandensis</name>
    <dbReference type="NCBI Taxonomy" id="557557"/>
    <lineage>
        <taxon>Bacteria</taxon>
        <taxon>Bacillati</taxon>
        <taxon>Bacillota</taxon>
        <taxon>Bacilli</taxon>
        <taxon>Bacillales</taxon>
        <taxon>Paenibacillaceae</taxon>
        <taxon>Cohnella</taxon>
    </lineage>
</organism>
<dbReference type="AlphaFoldDB" id="A0A841SNQ8"/>
<reference evidence="1 2" key="1">
    <citation type="submission" date="2020-08" db="EMBL/GenBank/DDBJ databases">
        <title>Cohnella phylogeny.</title>
        <authorList>
            <person name="Dunlap C."/>
        </authorList>
    </citation>
    <scope>NUCLEOTIDE SEQUENCE [LARGE SCALE GENOMIC DNA]</scope>
    <source>
        <strain evidence="1 2">DSM 25241</strain>
    </source>
</reference>
<comment type="caution">
    <text evidence="1">The sequence shown here is derived from an EMBL/GenBank/DDBJ whole genome shotgun (WGS) entry which is preliminary data.</text>
</comment>
<name>A0A841SNQ8_9BACL</name>
<dbReference type="EMBL" id="JACJVQ010000005">
    <property type="protein sequence ID" value="MBB6633574.1"/>
    <property type="molecule type" value="Genomic_DNA"/>
</dbReference>
<protein>
    <submittedName>
        <fullName evidence="1">Uncharacterized protein</fullName>
    </submittedName>
</protein>
<gene>
    <name evidence="1" type="ORF">H7B67_05600</name>
</gene>
<proteinExistence type="predicted"/>
<evidence type="ECO:0000313" key="2">
    <source>
        <dbReference type="Proteomes" id="UP000535838"/>
    </source>
</evidence>
<evidence type="ECO:0000313" key="1">
    <source>
        <dbReference type="EMBL" id="MBB6633574.1"/>
    </source>
</evidence>
<keyword evidence="2" id="KW-1185">Reference proteome</keyword>
<sequence>MEPSIDCAFEKAYSAAEDSHSAINDEINAVLAEIKELFVSSELKLIYKLEDLINDRVALISKGTYRQGFKDAYRIFK</sequence>
<dbReference type="RefSeq" id="WP_185118812.1">
    <property type="nucleotide sequence ID" value="NZ_JACJVQ010000005.1"/>
</dbReference>
<dbReference type="Proteomes" id="UP000535838">
    <property type="component" value="Unassembled WGS sequence"/>
</dbReference>
<accession>A0A841SNQ8</accession>